<keyword evidence="9" id="KW-1185">Reference proteome</keyword>
<dbReference type="AlphaFoldDB" id="A0ABD3IIQ8"/>
<evidence type="ECO:0000256" key="2">
    <source>
        <dbReference type="ARBA" id="ARBA00022692"/>
    </source>
</evidence>
<comment type="caution">
    <text evidence="8">The sequence shown here is derived from an EMBL/GenBank/DDBJ whole genome shotgun (WGS) entry which is preliminary data.</text>
</comment>
<accession>A0ABD3IIQ8</accession>
<name>A0ABD3IIQ8_EUCGL</name>
<dbReference type="InterPro" id="IPR025287">
    <property type="entry name" value="WAK_GUB"/>
</dbReference>
<dbReference type="Proteomes" id="UP001634007">
    <property type="component" value="Unassembled WGS sequence"/>
</dbReference>
<evidence type="ECO:0000313" key="8">
    <source>
        <dbReference type="EMBL" id="KAL3714286.1"/>
    </source>
</evidence>
<keyword evidence="5" id="KW-0472">Membrane</keyword>
<dbReference type="PANTHER" id="PTHR33138:SF30">
    <property type="entry name" value="LEAF RUST 10 DISEASE-RESISTANCE LOCUS RECEPTOR-LIKE PROTEIN KINASE-LIKE 2.7"/>
    <property type="match status" value="1"/>
</dbReference>
<evidence type="ECO:0000256" key="5">
    <source>
        <dbReference type="ARBA" id="ARBA00023136"/>
    </source>
</evidence>
<evidence type="ECO:0000256" key="3">
    <source>
        <dbReference type="ARBA" id="ARBA00022729"/>
    </source>
</evidence>
<protein>
    <recommendedName>
        <fullName evidence="7">Wall-associated receptor kinase galacturonan-binding domain-containing protein</fullName>
    </recommendedName>
</protein>
<keyword evidence="4" id="KW-1133">Transmembrane helix</keyword>
<sequence length="271" mass="31069">MINALSSMNIHSTLLLVLLLLQAMAGNVGLANPQCVTSSCGDIRNISHPFRLKSDPKGCGDPKKELRCEGNRTILYFHDGQFYVQSIDYSNHQIRLVDDRLQKDNCLSLPHHSWPLYDFKDWSDPNNAHYSYDHGTLLIVNNSKSVGDPLYIARRPCIEGSDSSNTSSDWNLYALLNPPTSDVRDFCTISWRTWVSPNFGPFEHVNISSYNYKQIHKIMTDGFVLHYTSWKTSFFCWLTFVNFYYGDVCGKYFGYTGGKHRLAMKFYNNIA</sequence>
<evidence type="ECO:0000256" key="6">
    <source>
        <dbReference type="SAM" id="SignalP"/>
    </source>
</evidence>
<feature type="signal peptide" evidence="6">
    <location>
        <begin position="1"/>
        <end position="25"/>
    </location>
</feature>
<evidence type="ECO:0000256" key="4">
    <source>
        <dbReference type="ARBA" id="ARBA00022989"/>
    </source>
</evidence>
<gene>
    <name evidence="8" type="ORF">ACJRO7_006250</name>
</gene>
<keyword evidence="2" id="KW-0812">Transmembrane</keyword>
<dbReference type="GO" id="GO:0016020">
    <property type="term" value="C:membrane"/>
    <property type="evidence" value="ECO:0007669"/>
    <property type="project" value="UniProtKB-SubCell"/>
</dbReference>
<dbReference type="EMBL" id="JBJKBG010000011">
    <property type="protein sequence ID" value="KAL3714286.1"/>
    <property type="molecule type" value="Genomic_DNA"/>
</dbReference>
<dbReference type="PANTHER" id="PTHR33138">
    <property type="entry name" value="OS01G0690200 PROTEIN"/>
    <property type="match status" value="1"/>
</dbReference>
<comment type="subcellular location">
    <subcellularLocation>
        <location evidence="1">Membrane</location>
        <topology evidence="1">Single-pass membrane protein</topology>
    </subcellularLocation>
</comment>
<reference evidence="8 9" key="1">
    <citation type="submission" date="2024-11" db="EMBL/GenBank/DDBJ databases">
        <title>Chromosome-level genome assembly of Eucalyptus globulus Labill. provides insights into its genome evolution.</title>
        <authorList>
            <person name="Li X."/>
        </authorList>
    </citation>
    <scope>NUCLEOTIDE SEQUENCE [LARGE SCALE GENOMIC DNA]</scope>
    <source>
        <strain evidence="8">CL2024</strain>
        <tissue evidence="8">Fresh tender leaves</tissue>
    </source>
</reference>
<feature type="chain" id="PRO_5044740873" description="Wall-associated receptor kinase galacturonan-binding domain-containing protein" evidence="6">
    <location>
        <begin position="26"/>
        <end position="271"/>
    </location>
</feature>
<proteinExistence type="predicted"/>
<feature type="domain" description="Wall-associated receptor kinase galacturonan-binding" evidence="7">
    <location>
        <begin position="35"/>
        <end position="98"/>
    </location>
</feature>
<dbReference type="Pfam" id="PF13947">
    <property type="entry name" value="GUB_WAK_bind"/>
    <property type="match status" value="1"/>
</dbReference>
<evidence type="ECO:0000313" key="9">
    <source>
        <dbReference type="Proteomes" id="UP001634007"/>
    </source>
</evidence>
<evidence type="ECO:0000256" key="1">
    <source>
        <dbReference type="ARBA" id="ARBA00004167"/>
    </source>
</evidence>
<organism evidence="8 9">
    <name type="scientific">Eucalyptus globulus</name>
    <name type="common">Tasmanian blue gum</name>
    <dbReference type="NCBI Taxonomy" id="34317"/>
    <lineage>
        <taxon>Eukaryota</taxon>
        <taxon>Viridiplantae</taxon>
        <taxon>Streptophyta</taxon>
        <taxon>Embryophyta</taxon>
        <taxon>Tracheophyta</taxon>
        <taxon>Spermatophyta</taxon>
        <taxon>Magnoliopsida</taxon>
        <taxon>eudicotyledons</taxon>
        <taxon>Gunneridae</taxon>
        <taxon>Pentapetalae</taxon>
        <taxon>rosids</taxon>
        <taxon>malvids</taxon>
        <taxon>Myrtales</taxon>
        <taxon>Myrtaceae</taxon>
        <taxon>Myrtoideae</taxon>
        <taxon>Eucalypteae</taxon>
        <taxon>Eucalyptus</taxon>
    </lineage>
</organism>
<evidence type="ECO:0000259" key="7">
    <source>
        <dbReference type="Pfam" id="PF13947"/>
    </source>
</evidence>
<keyword evidence="3 6" id="KW-0732">Signal</keyword>